<feature type="repeat" description="ANK" evidence="3">
    <location>
        <begin position="798"/>
        <end position="823"/>
    </location>
</feature>
<dbReference type="PROSITE" id="PS50088">
    <property type="entry name" value="ANK_REPEAT"/>
    <property type="match status" value="16"/>
</dbReference>
<feature type="repeat" description="ANK" evidence="3">
    <location>
        <begin position="1342"/>
        <end position="1374"/>
    </location>
</feature>
<keyword evidence="1" id="KW-0677">Repeat</keyword>
<dbReference type="InterPro" id="IPR056884">
    <property type="entry name" value="NPHP3-like_N"/>
</dbReference>
<dbReference type="Gene3D" id="1.25.40.20">
    <property type="entry name" value="Ankyrin repeat-containing domain"/>
    <property type="match status" value="6"/>
</dbReference>
<dbReference type="InterPro" id="IPR002110">
    <property type="entry name" value="Ankyrin_rpt"/>
</dbReference>
<dbReference type="SMART" id="SM00248">
    <property type="entry name" value="ANK"/>
    <property type="match status" value="22"/>
</dbReference>
<organism evidence="5 6">
    <name type="scientific">Tuber aestivum</name>
    <name type="common">summer truffle</name>
    <dbReference type="NCBI Taxonomy" id="59557"/>
    <lineage>
        <taxon>Eukaryota</taxon>
        <taxon>Fungi</taxon>
        <taxon>Dikarya</taxon>
        <taxon>Ascomycota</taxon>
        <taxon>Pezizomycotina</taxon>
        <taxon>Pezizomycetes</taxon>
        <taxon>Pezizales</taxon>
        <taxon>Tuberaceae</taxon>
        <taxon>Tuber</taxon>
    </lineage>
</organism>
<evidence type="ECO:0000313" key="5">
    <source>
        <dbReference type="EMBL" id="CUS11739.1"/>
    </source>
</evidence>
<dbReference type="SUPFAM" id="SSF52540">
    <property type="entry name" value="P-loop containing nucleoside triphosphate hydrolases"/>
    <property type="match status" value="1"/>
</dbReference>
<dbReference type="Pfam" id="PF24883">
    <property type="entry name" value="NPHP3_N"/>
    <property type="match status" value="1"/>
</dbReference>
<feature type="repeat" description="ANK" evidence="3">
    <location>
        <begin position="1177"/>
        <end position="1209"/>
    </location>
</feature>
<dbReference type="PANTHER" id="PTHR24123">
    <property type="entry name" value="ANKYRIN REPEAT-CONTAINING"/>
    <property type="match status" value="1"/>
</dbReference>
<dbReference type="InterPro" id="IPR051165">
    <property type="entry name" value="Multifunctional_ANK_Repeat"/>
</dbReference>
<feature type="repeat" description="ANK" evidence="3">
    <location>
        <begin position="1210"/>
        <end position="1242"/>
    </location>
</feature>
<feature type="repeat" description="ANK" evidence="3">
    <location>
        <begin position="1012"/>
        <end position="1044"/>
    </location>
</feature>
<feature type="domain" description="NACHT" evidence="4">
    <location>
        <begin position="230"/>
        <end position="371"/>
    </location>
</feature>
<dbReference type="InterPro" id="IPR036770">
    <property type="entry name" value="Ankyrin_rpt-contain_sf"/>
</dbReference>
<sequence>MDPFSIASGTMGILGVSAQILKLCYSIYDYYGGVKNAPQAMRALMKELEALDPVLYQLRVLALRSQTIPLLQEFSKQGGVIEMCQGELQALADELQKRIEARGFHGKIGRLTWPLSEAETTKHLLGIQRMKSTILLGLQADSLSASHEILQLAQNIDSNLSQLSNTTEEITDSLEFRRAEKKRREVLKWVHSDDFKEKHQLIQENRQEGTGEWLLRSEEFINWQKGAPSRILLGLGIAGAGKTFLSSRVVDHLEDVTESGVAYIYFNYQDQQSPARIMASIAKQLMCKLPSTTPLPEIANDLHSKLAPDKKASLEQLRSVLSGVVSLFPSIFLVFDAVDECEEDLRTQILSLLLWIETLSEKVFLFITSRPLADLKNILIDAVEVKLSAHPEDISTYLEARIEQTRPLRPTKQIPLMVRYKDKIIPEIRNSAGEMFLLAKFHFDFLSQKINARKLLDAIETLKNPSSRVNALEQCYKRVVDGIRARDENGGLALDVLALLSRATTPLRINELQDALAVIPGELELDPLNVTSAETLVDICGGLVEIDHHSNTIGLAHYTIKQYLVDEKASPILKEANMRAAIFCLAYLSLSHIPGDTWKLKSSVWLRKPFAFLRYAVSNVSYHLRCNAPDEQLTTMTLQFLKSRKSLAMYVEVISWITTGHGIPGGITPLCVGSMIGYLPVVEALLNERDGELSEEDKMHSTEVHWAAYGGRSEVVQLLLDRGAYHSSMDFLGRTPGSIAARAGHVKVLRCLLDNGATLLERDKKGKIPLHFAAESGHSDAVELLLERGMDLGLADHRGLTAMNYAVSSRNATVVRMLLDRGARSSGIVEDNESDLGFHKLLPLFLVREEYSTGVITSGMETALHLAAKHNYPELGHQFLQAGQDPSITDINGATPLHWAALHRSRELAEALLLKGADVSAADKCGETPLHWAITKRSSRGYNNFSSLLRIIELPGQDPAAIISLLLESGAHISSRDTQGMTPMHKAAFRGDTDIVRILVREGADLTTGDKEGRTPLHTAIRQHNLPTSRILIDAGADLSIPDADGLTPLHVALCKGKIEISRALIQKGASISGHVRDNKGRTPLLMAARWNCPDIIHFLIDGGCDVSAPDNLGNTPLHVTTDARIAGILMDRGAGVSTLNNMRQMPLHTALDRKDTVVAKFLIERGEAGIFVQDNMGQTPLHVAVKRDLSEVAYTLIKKGADTFVLDAEGRTALHLAVNAENTEIARALISNGSGVSAQDKIGQTPLHLAIDRRCREIAHLLLEKCTDITIQDNMGRSPLHLAAGREMADIFHALVEKGADFSLQNNKGQTPLHMAVRSDNIEIARTLIDKGSDITHRDTDGRTPLQVAVWWNNIESARLLIEKGADVCTRNNAGRTPLHHLVDMSGPTSEFELDGSTEETLVLLIKSGADVSAADNLGWTPLHVAAGGGRKHDVELLLRLGADVSSLDNDRQTPLNVARKGSAESVGFDRHKYIVKILEDELWRRRRKGEA</sequence>
<dbReference type="PRINTS" id="PR01415">
    <property type="entry name" value="ANKYRIN"/>
</dbReference>
<dbReference type="InterPro" id="IPR027417">
    <property type="entry name" value="P-loop_NTPase"/>
</dbReference>
<dbReference type="Proteomes" id="UP001412239">
    <property type="component" value="Unassembled WGS sequence"/>
</dbReference>
<feature type="repeat" description="ANK" evidence="3">
    <location>
        <begin position="892"/>
        <end position="924"/>
    </location>
</feature>
<accession>A0A292PW13</accession>
<dbReference type="PANTHER" id="PTHR24123:SF33">
    <property type="entry name" value="PROTEIN HOS4"/>
    <property type="match status" value="1"/>
</dbReference>
<evidence type="ECO:0000256" key="3">
    <source>
        <dbReference type="PROSITE-ProRule" id="PRU00023"/>
    </source>
</evidence>
<dbReference type="SUPFAM" id="SSF48403">
    <property type="entry name" value="Ankyrin repeat"/>
    <property type="match status" value="3"/>
</dbReference>
<protein>
    <recommendedName>
        <fullName evidence="4">NACHT domain-containing protein</fullName>
    </recommendedName>
</protein>
<dbReference type="Pfam" id="PF00023">
    <property type="entry name" value="Ank"/>
    <property type="match status" value="2"/>
</dbReference>
<feature type="repeat" description="ANK" evidence="3">
    <location>
        <begin position="979"/>
        <end position="1011"/>
    </location>
</feature>
<name>A0A292PW13_9PEZI</name>
<evidence type="ECO:0000259" key="4">
    <source>
        <dbReference type="PROSITE" id="PS50837"/>
    </source>
</evidence>
<feature type="repeat" description="ANK" evidence="3">
    <location>
        <begin position="699"/>
        <end position="731"/>
    </location>
</feature>
<feature type="repeat" description="ANK" evidence="3">
    <location>
        <begin position="1045"/>
        <end position="1077"/>
    </location>
</feature>
<dbReference type="Pfam" id="PF22939">
    <property type="entry name" value="WHD_GPIID"/>
    <property type="match status" value="1"/>
</dbReference>
<proteinExistence type="predicted"/>
<keyword evidence="2 3" id="KW-0040">ANK repeat</keyword>
<gene>
    <name evidence="5" type="ORF">GSTUAT00004194001</name>
</gene>
<feature type="repeat" description="ANK" evidence="3">
    <location>
        <begin position="732"/>
        <end position="764"/>
    </location>
</feature>
<feature type="repeat" description="ANK" evidence="3">
    <location>
        <begin position="1309"/>
        <end position="1341"/>
    </location>
</feature>
<reference evidence="5" key="1">
    <citation type="submission" date="2015-10" db="EMBL/GenBank/DDBJ databases">
        <authorList>
            <person name="Regsiter A."/>
            <person name="william w."/>
        </authorList>
    </citation>
    <scope>NUCLEOTIDE SEQUENCE</scope>
    <source>
        <strain evidence="5">Montdore</strain>
    </source>
</reference>
<dbReference type="Pfam" id="PF12796">
    <property type="entry name" value="Ank_2"/>
    <property type="match status" value="6"/>
</dbReference>
<evidence type="ECO:0000313" key="6">
    <source>
        <dbReference type="Proteomes" id="UP001412239"/>
    </source>
</evidence>
<dbReference type="EMBL" id="LN891013">
    <property type="protein sequence ID" value="CUS11739.1"/>
    <property type="molecule type" value="Genomic_DNA"/>
</dbReference>
<dbReference type="PROSITE" id="PS50297">
    <property type="entry name" value="ANK_REP_REGION"/>
    <property type="match status" value="16"/>
</dbReference>
<keyword evidence="6" id="KW-1185">Reference proteome</keyword>
<feature type="repeat" description="ANK" evidence="3">
    <location>
        <begin position="1243"/>
        <end position="1275"/>
    </location>
</feature>
<evidence type="ECO:0000256" key="1">
    <source>
        <dbReference type="ARBA" id="ARBA00022737"/>
    </source>
</evidence>
<dbReference type="PROSITE" id="PS50837">
    <property type="entry name" value="NACHT"/>
    <property type="match status" value="1"/>
</dbReference>
<feature type="repeat" description="ANK" evidence="3">
    <location>
        <begin position="1419"/>
        <end position="1451"/>
    </location>
</feature>
<feature type="repeat" description="ANK" evidence="3">
    <location>
        <begin position="765"/>
        <end position="797"/>
    </location>
</feature>
<evidence type="ECO:0000256" key="2">
    <source>
        <dbReference type="ARBA" id="ARBA00023043"/>
    </source>
</evidence>
<dbReference type="InterPro" id="IPR007111">
    <property type="entry name" value="NACHT_NTPase"/>
</dbReference>
<dbReference type="Gene3D" id="3.40.50.300">
    <property type="entry name" value="P-loop containing nucleotide triphosphate hydrolases"/>
    <property type="match status" value="1"/>
</dbReference>
<feature type="repeat" description="ANK" evidence="3">
    <location>
        <begin position="1080"/>
        <end position="1112"/>
    </location>
</feature>
<feature type="repeat" description="ANK" evidence="3">
    <location>
        <begin position="1276"/>
        <end position="1308"/>
    </location>
</feature>
<dbReference type="InterPro" id="IPR054471">
    <property type="entry name" value="GPIID_WHD"/>
</dbReference>